<evidence type="ECO:0000259" key="1">
    <source>
        <dbReference type="Pfam" id="PF17940"/>
    </source>
</evidence>
<dbReference type="EMBL" id="BMQB01000010">
    <property type="protein sequence ID" value="GGK05548.1"/>
    <property type="molecule type" value="Genomic_DNA"/>
</dbReference>
<gene>
    <name evidence="2" type="ORF">GCM10010123_39310</name>
</gene>
<dbReference type="RefSeq" id="WP_229784266.1">
    <property type="nucleotide sequence ID" value="NZ_BMQB01000010.1"/>
</dbReference>
<dbReference type="SUPFAM" id="SSF46689">
    <property type="entry name" value="Homeodomain-like"/>
    <property type="match status" value="1"/>
</dbReference>
<reference evidence="2" key="1">
    <citation type="journal article" date="2014" name="Int. J. Syst. Evol. Microbiol.">
        <title>Complete genome sequence of Corynebacterium casei LMG S-19264T (=DSM 44701T), isolated from a smear-ripened cheese.</title>
        <authorList>
            <consortium name="US DOE Joint Genome Institute (JGI-PGF)"/>
            <person name="Walter F."/>
            <person name="Albersmeier A."/>
            <person name="Kalinowski J."/>
            <person name="Ruckert C."/>
        </authorList>
    </citation>
    <scope>NUCLEOTIDE SEQUENCE</scope>
    <source>
        <strain evidence="2">JCM 3090</strain>
    </source>
</reference>
<evidence type="ECO:0000313" key="3">
    <source>
        <dbReference type="Proteomes" id="UP000649739"/>
    </source>
</evidence>
<comment type="caution">
    <text evidence="2">The sequence shown here is derived from an EMBL/GenBank/DDBJ whole genome shotgun (WGS) entry which is preliminary data.</text>
</comment>
<dbReference type="Pfam" id="PF17940">
    <property type="entry name" value="TetR_C_31"/>
    <property type="match status" value="1"/>
</dbReference>
<proteinExistence type="predicted"/>
<organism evidence="2 3">
    <name type="scientific">Pilimelia anulata</name>
    <dbReference type="NCBI Taxonomy" id="53371"/>
    <lineage>
        <taxon>Bacteria</taxon>
        <taxon>Bacillati</taxon>
        <taxon>Actinomycetota</taxon>
        <taxon>Actinomycetes</taxon>
        <taxon>Micromonosporales</taxon>
        <taxon>Micromonosporaceae</taxon>
        <taxon>Pilimelia</taxon>
    </lineage>
</organism>
<keyword evidence="3" id="KW-1185">Reference proteome</keyword>
<reference evidence="2" key="2">
    <citation type="submission" date="2020-09" db="EMBL/GenBank/DDBJ databases">
        <authorList>
            <person name="Sun Q."/>
            <person name="Ohkuma M."/>
        </authorList>
    </citation>
    <scope>NUCLEOTIDE SEQUENCE</scope>
    <source>
        <strain evidence="2">JCM 3090</strain>
    </source>
</reference>
<protein>
    <submittedName>
        <fullName evidence="2">TetR family transcriptional regulator</fullName>
    </submittedName>
</protein>
<dbReference type="InterPro" id="IPR009057">
    <property type="entry name" value="Homeodomain-like_sf"/>
</dbReference>
<dbReference type="InterPro" id="IPR041583">
    <property type="entry name" value="TetR_C_31"/>
</dbReference>
<sequence>MASPDTPRPARIGDAAIEVIAAHGLRGLTHRAVDTAAGLPTGSTSYYARTRAALLDLVLDRLVALDLRDAGMAGGPPVPASLDDVAALGARFVHHQLTAGRSRVLARWELALEATRRPELRARYDAAGARLRAPIAGVLAALGSPAPERHGELLVHWMEGLVLDSIAGAGHARPPGPDEVRSRFRELLVRLTTDSPVPGPSR</sequence>
<dbReference type="Proteomes" id="UP000649739">
    <property type="component" value="Unassembled WGS sequence"/>
</dbReference>
<name>A0A8J3BI73_9ACTN</name>
<dbReference type="AlphaFoldDB" id="A0A8J3BI73"/>
<feature type="domain" description="Tetracyclin repressor-like C-terminal group 31" evidence="1">
    <location>
        <begin position="81"/>
        <end position="188"/>
    </location>
</feature>
<accession>A0A8J3BI73</accession>
<dbReference type="Gene3D" id="1.10.357.10">
    <property type="entry name" value="Tetracycline Repressor, domain 2"/>
    <property type="match status" value="1"/>
</dbReference>
<evidence type="ECO:0000313" key="2">
    <source>
        <dbReference type="EMBL" id="GGK05548.1"/>
    </source>
</evidence>